<name>A0A8X6YLS7_9ARAC</name>
<comment type="caution">
    <text evidence="1">The sequence shown here is derived from an EMBL/GenBank/DDBJ whole genome shotgun (WGS) entry which is preliminary data.</text>
</comment>
<evidence type="ECO:0000313" key="1">
    <source>
        <dbReference type="EMBL" id="GFY73884.1"/>
    </source>
</evidence>
<keyword evidence="2" id="KW-1185">Reference proteome</keyword>
<dbReference type="Proteomes" id="UP000886998">
    <property type="component" value="Unassembled WGS sequence"/>
</dbReference>
<organism evidence="1 2">
    <name type="scientific">Trichonephila inaurata madagascariensis</name>
    <dbReference type="NCBI Taxonomy" id="2747483"/>
    <lineage>
        <taxon>Eukaryota</taxon>
        <taxon>Metazoa</taxon>
        <taxon>Ecdysozoa</taxon>
        <taxon>Arthropoda</taxon>
        <taxon>Chelicerata</taxon>
        <taxon>Arachnida</taxon>
        <taxon>Araneae</taxon>
        <taxon>Araneomorphae</taxon>
        <taxon>Entelegynae</taxon>
        <taxon>Araneoidea</taxon>
        <taxon>Nephilidae</taxon>
        <taxon>Trichonephila</taxon>
        <taxon>Trichonephila inaurata</taxon>
    </lineage>
</organism>
<protein>
    <submittedName>
        <fullName evidence="1">Uncharacterized protein</fullName>
    </submittedName>
</protein>
<sequence length="127" mass="14725">MLPFMSQPHGEMFPHDNIISHITRMVVLWLYSCYSNAFLTSKISEYFAIDRLQDSCTYKVLNILKDIEQNVSSNPHIILYPAVYTSIQKHPENVLPNTNYNIYCVTSRDMTAFYDALKLSQLHSVCI</sequence>
<evidence type="ECO:0000313" key="2">
    <source>
        <dbReference type="Proteomes" id="UP000886998"/>
    </source>
</evidence>
<accession>A0A8X6YLS7</accession>
<reference evidence="1" key="1">
    <citation type="submission" date="2020-08" db="EMBL/GenBank/DDBJ databases">
        <title>Multicomponent nature underlies the extraordinary mechanical properties of spider dragline silk.</title>
        <authorList>
            <person name="Kono N."/>
            <person name="Nakamura H."/>
            <person name="Mori M."/>
            <person name="Yoshida Y."/>
            <person name="Ohtoshi R."/>
            <person name="Malay A.D."/>
            <person name="Moran D.A.P."/>
            <person name="Tomita M."/>
            <person name="Numata K."/>
            <person name="Arakawa K."/>
        </authorList>
    </citation>
    <scope>NUCLEOTIDE SEQUENCE</scope>
</reference>
<dbReference type="EMBL" id="BMAV01020432">
    <property type="protein sequence ID" value="GFY73884.1"/>
    <property type="molecule type" value="Genomic_DNA"/>
</dbReference>
<gene>
    <name evidence="1" type="ORF">TNIN_169781</name>
</gene>
<proteinExistence type="predicted"/>
<dbReference type="AlphaFoldDB" id="A0A8X6YLS7"/>